<dbReference type="Proteomes" id="UP000062519">
    <property type="component" value="Chromosome 2"/>
</dbReference>
<proteinExistence type="predicted"/>
<evidence type="ECO:0000313" key="2">
    <source>
        <dbReference type="Proteomes" id="UP000062519"/>
    </source>
</evidence>
<dbReference type="AlphaFoldDB" id="A0A1B4FLF4"/>
<dbReference type="RefSeq" id="WP_059598471.1">
    <property type="nucleotide sequence ID" value="NZ_CP013387.1"/>
</dbReference>
<sequence>MYPSTIDAETIAAKLYNEVSHHPPLWMIDLYAATLVPKIGFAKTGEEIKRTQKNFLESRNSIIAALETYRSHSD</sequence>
<keyword evidence="2" id="KW-1185">Reference proteome</keyword>
<protein>
    <submittedName>
        <fullName evidence="1">Uncharacterized protein</fullName>
    </submittedName>
</protein>
<accession>A0A1B4FLF4</accession>
<dbReference type="EMBL" id="CP013387">
    <property type="protein sequence ID" value="AOJ04503.1"/>
    <property type="molecule type" value="Genomic_DNA"/>
</dbReference>
<reference evidence="1 2" key="1">
    <citation type="submission" date="2015-12" db="EMBL/GenBank/DDBJ databases">
        <title>Diversity of Burkholderia near neighbor genomes.</title>
        <authorList>
            <person name="Sahl J."/>
            <person name="Wagner D."/>
            <person name="Keim P."/>
        </authorList>
    </citation>
    <scope>NUCLEOTIDE SEQUENCE [LARGE SCALE GENOMIC DNA]</scope>
    <source>
        <strain evidence="1 2">BDU6</strain>
    </source>
</reference>
<organism evidence="1 2">
    <name type="scientific">Burkholderia mayonis</name>
    <dbReference type="NCBI Taxonomy" id="1385591"/>
    <lineage>
        <taxon>Bacteria</taxon>
        <taxon>Pseudomonadati</taxon>
        <taxon>Pseudomonadota</taxon>
        <taxon>Betaproteobacteria</taxon>
        <taxon>Burkholderiales</taxon>
        <taxon>Burkholderiaceae</taxon>
        <taxon>Burkholderia</taxon>
        <taxon>pseudomallei group</taxon>
    </lineage>
</organism>
<gene>
    <name evidence="1" type="ORF">WS70_22060</name>
</gene>
<dbReference type="KEGG" id="buu:WS70_22060"/>
<name>A0A1B4FLF4_9BURK</name>
<evidence type="ECO:0000313" key="1">
    <source>
        <dbReference type="EMBL" id="AOJ04503.1"/>
    </source>
</evidence>